<dbReference type="EMBL" id="KZ824971">
    <property type="protein sequence ID" value="RAH67845.1"/>
    <property type="molecule type" value="Genomic_DNA"/>
</dbReference>
<evidence type="ECO:0000313" key="2">
    <source>
        <dbReference type="Proteomes" id="UP000249661"/>
    </source>
</evidence>
<gene>
    <name evidence="1" type="ORF">BO66DRAFT_140289</name>
</gene>
<keyword evidence="2" id="KW-1185">Reference proteome</keyword>
<dbReference type="Proteomes" id="UP000249661">
    <property type="component" value="Unassembled WGS sequence"/>
</dbReference>
<protein>
    <submittedName>
        <fullName evidence="1">GNAT family acetyltransferase</fullName>
    </submittedName>
</protein>
<accession>A0ACD1H2K7</accession>
<reference evidence="1" key="1">
    <citation type="submission" date="2018-02" db="EMBL/GenBank/DDBJ databases">
        <title>The genomes of Aspergillus section Nigri reveals drivers in fungal speciation.</title>
        <authorList>
            <consortium name="DOE Joint Genome Institute"/>
            <person name="Vesth T.C."/>
            <person name="Nybo J."/>
            <person name="Theobald S."/>
            <person name="Brandl J."/>
            <person name="Frisvad J.C."/>
            <person name="Nielsen K.F."/>
            <person name="Lyhne E.K."/>
            <person name="Kogle M.E."/>
            <person name="Kuo A."/>
            <person name="Riley R."/>
            <person name="Clum A."/>
            <person name="Nolan M."/>
            <person name="Lipzen A."/>
            <person name="Salamov A."/>
            <person name="Henrissat B."/>
            <person name="Wiebenga A."/>
            <person name="De vries R.P."/>
            <person name="Grigoriev I.V."/>
            <person name="Mortensen U.H."/>
            <person name="Andersen M.R."/>
            <person name="Baker S.E."/>
        </authorList>
    </citation>
    <scope>NUCLEOTIDE SEQUENCE</scope>
    <source>
        <strain evidence="1">CBS 121060</strain>
    </source>
</reference>
<proteinExistence type="predicted"/>
<organism evidence="1 2">
    <name type="scientific">Aspergillus aculeatinus CBS 121060</name>
    <dbReference type="NCBI Taxonomy" id="1448322"/>
    <lineage>
        <taxon>Eukaryota</taxon>
        <taxon>Fungi</taxon>
        <taxon>Dikarya</taxon>
        <taxon>Ascomycota</taxon>
        <taxon>Pezizomycotina</taxon>
        <taxon>Eurotiomycetes</taxon>
        <taxon>Eurotiomycetidae</taxon>
        <taxon>Eurotiales</taxon>
        <taxon>Aspergillaceae</taxon>
        <taxon>Aspergillus</taxon>
        <taxon>Aspergillus subgen. Circumdati</taxon>
    </lineage>
</organism>
<evidence type="ECO:0000313" key="1">
    <source>
        <dbReference type="EMBL" id="RAH67845.1"/>
    </source>
</evidence>
<name>A0ACD1H2K7_9EURO</name>
<sequence length="284" mass="32398">MTGSTTHTPSPPFEIREVLTKAEFARLNDVLWTANFHPYEPIFTLCHAITGPTAADRAHDIARDTDLHWAAHERNPASHYIYALDPTTGRVAGGCEWTFHHANPFPEGVVRVPCTWYPEGSEVAEFASHVLTQCLLPRRAWLRRAHAGVNRMGVHPDYRRQGVGRMLMQWGHERIDAWGYECFIESGAMGRWLYEECGYRRVMALAVDCHRRNPSAEWERLMFEYRSVGMLLLWRPPGGVWDERMPAGPWAVTEGTWHDVGVERADDTSLSMEDAQVEEDLGPC</sequence>